<evidence type="ECO:0000313" key="1">
    <source>
        <dbReference type="EMBL" id="RYO24133.1"/>
    </source>
</evidence>
<sequence>LYVSDLPKRSIENDFFAVLFGRPVPAHCVSVSKECENVLEIDTVRAWKETDSKAGWSNEVVVEVVIR</sequence>
<organism evidence="1 2">
    <name type="scientific">Alternaria arborescens</name>
    <dbReference type="NCBI Taxonomy" id="156630"/>
    <lineage>
        <taxon>Eukaryota</taxon>
        <taxon>Fungi</taxon>
        <taxon>Dikarya</taxon>
        <taxon>Ascomycota</taxon>
        <taxon>Pezizomycotina</taxon>
        <taxon>Dothideomycetes</taxon>
        <taxon>Pleosporomycetidae</taxon>
        <taxon>Pleosporales</taxon>
        <taxon>Pleosporineae</taxon>
        <taxon>Pleosporaceae</taxon>
        <taxon>Alternaria</taxon>
        <taxon>Alternaria sect. Alternaria</taxon>
    </lineage>
</organism>
<dbReference type="EMBL" id="PEJP01000114">
    <property type="protein sequence ID" value="RYO24133.1"/>
    <property type="molecule type" value="Genomic_DNA"/>
</dbReference>
<reference evidence="2" key="1">
    <citation type="journal article" date="2019" name="bioRxiv">
        <title>Genomics, evolutionary history and diagnostics of the Alternaria alternata species group including apple and Asian pear pathotypes.</title>
        <authorList>
            <person name="Armitage A.D."/>
            <person name="Cockerton H.M."/>
            <person name="Sreenivasaprasad S."/>
            <person name="Woodhall J.W."/>
            <person name="Lane C.R."/>
            <person name="Harrison R.J."/>
            <person name="Clarkson J.P."/>
        </authorList>
    </citation>
    <scope>NUCLEOTIDE SEQUENCE [LARGE SCALE GENOMIC DNA]</scope>
    <source>
        <strain evidence="2">RGR 97.0016</strain>
    </source>
</reference>
<dbReference type="Proteomes" id="UP000293823">
    <property type="component" value="Unassembled WGS sequence"/>
</dbReference>
<proteinExistence type="predicted"/>
<accession>A0A4Q4PWL0</accession>
<feature type="non-terminal residue" evidence="1">
    <location>
        <position position="1"/>
    </location>
</feature>
<name>A0A4Q4PWL0_9PLEO</name>
<comment type="caution">
    <text evidence="1">The sequence shown here is derived from an EMBL/GenBank/DDBJ whole genome shotgun (WGS) entry which is preliminary data.</text>
</comment>
<protein>
    <submittedName>
        <fullName evidence="1">Uncharacterized protein</fullName>
    </submittedName>
</protein>
<dbReference type="OrthoDB" id="4664297at2759"/>
<dbReference type="AlphaFoldDB" id="A0A4Q4PWL0"/>
<keyword evidence="2" id="KW-1185">Reference proteome</keyword>
<gene>
    <name evidence="1" type="ORF">AA0113_g12648</name>
</gene>
<evidence type="ECO:0000313" key="2">
    <source>
        <dbReference type="Proteomes" id="UP000293823"/>
    </source>
</evidence>